<protein>
    <submittedName>
        <fullName evidence="1">Uncharacterized protein</fullName>
    </submittedName>
</protein>
<keyword evidence="2" id="KW-1185">Reference proteome</keyword>
<sequence>MFIEPFPISGPKNSYPRDGPGTYFISGYFGILGFPQLTIKILLSSPDTSDRPGSTAGWQRYTATTYTHRFTALSIKVAGYG</sequence>
<evidence type="ECO:0000313" key="2">
    <source>
        <dbReference type="Proteomes" id="UP000037696"/>
    </source>
</evidence>
<proteinExistence type="predicted"/>
<evidence type="ECO:0000313" key="1">
    <source>
        <dbReference type="EMBL" id="KOS40209.1"/>
    </source>
</evidence>
<name>A0A0M9WD06_9EURO</name>
<dbReference type="EMBL" id="LHQQ01000172">
    <property type="protein sequence ID" value="KOS40209.1"/>
    <property type="molecule type" value="Genomic_DNA"/>
</dbReference>
<dbReference type="AlphaFoldDB" id="A0A0M9WD06"/>
<comment type="caution">
    <text evidence="1">The sequence shown here is derived from an EMBL/GenBank/DDBJ whole genome shotgun (WGS) entry which is preliminary data.</text>
</comment>
<gene>
    <name evidence="1" type="ORF">ACN38_g8938</name>
</gene>
<accession>A0A0M9WD06</accession>
<organism evidence="1 2">
    <name type="scientific">Penicillium nordicum</name>
    <dbReference type="NCBI Taxonomy" id="229535"/>
    <lineage>
        <taxon>Eukaryota</taxon>
        <taxon>Fungi</taxon>
        <taxon>Dikarya</taxon>
        <taxon>Ascomycota</taxon>
        <taxon>Pezizomycotina</taxon>
        <taxon>Eurotiomycetes</taxon>
        <taxon>Eurotiomycetidae</taxon>
        <taxon>Eurotiales</taxon>
        <taxon>Aspergillaceae</taxon>
        <taxon>Penicillium</taxon>
    </lineage>
</organism>
<reference evidence="1 2" key="1">
    <citation type="submission" date="2015-08" db="EMBL/GenBank/DDBJ databases">
        <title>Genome sequencing of Penicillium nordicum.</title>
        <authorList>
            <person name="Nguyen H.D."/>
            <person name="Seifert K.A."/>
        </authorList>
    </citation>
    <scope>NUCLEOTIDE SEQUENCE [LARGE SCALE GENOMIC DNA]</scope>
    <source>
        <strain evidence="1 2">DAOMC 185683</strain>
    </source>
</reference>
<dbReference type="Proteomes" id="UP000037696">
    <property type="component" value="Unassembled WGS sequence"/>
</dbReference>